<keyword evidence="1" id="KW-1185">Reference proteome</keyword>
<dbReference type="Proteomes" id="UP000504637">
    <property type="component" value="Unplaced"/>
</dbReference>
<protein>
    <recommendedName>
        <fullName evidence="3">RNI-like protein</fullName>
    </recommendedName>
</protein>
<sequence>MHITCLPEEVLSQILFYAAKANEADGPTFSYGLTEVSATSLLEPHKARPAKYVRGYHSTQDLRWHSSSAIRQVCASWHAWGLKYSLEHLMIQMWRGEERWLELPRHIKQYSSYEIMPRQLGHVVWCPGHTSIQVTDKLLMTHPSIGSNIRRLWFNGLHLAKTDKQIMSIVAECSELRFLSAPWTILRRGTPQEWRKLLKADTSSPLHSLELQSVCLRAYKAEALEQETAEISPLEDPMVDFSQLKRLKIFGNTLTKPINDQDLALIARTATGLESIDISNNSTTTLAGLLTLANASRSTLQVLEHSPRSSDGFFHPHPGNLPADQHLCATISSLPRMRDLSLSVPYLCHEFFTNTNVAWTGECQVRTSNLCSCAEGPAGSAPRAAELRRILSSARTLIAERARLRGRLSLELFFDHCIFDPEKRVVHGDFVLAQISSQGQWPGRHESSTKGPYGASGTYGKNDGPWEVVTEEEFFAAVEKGWISL</sequence>
<dbReference type="GeneID" id="54364494"/>
<dbReference type="OrthoDB" id="5283561at2759"/>
<reference evidence="2" key="2">
    <citation type="submission" date="2020-04" db="EMBL/GenBank/DDBJ databases">
        <authorList>
            <consortium name="NCBI Genome Project"/>
        </authorList>
    </citation>
    <scope>NUCLEOTIDE SEQUENCE</scope>
    <source>
        <strain evidence="2">CBS 342.82</strain>
    </source>
</reference>
<evidence type="ECO:0000313" key="1">
    <source>
        <dbReference type="Proteomes" id="UP000504637"/>
    </source>
</evidence>
<reference evidence="2" key="1">
    <citation type="submission" date="2020-01" db="EMBL/GenBank/DDBJ databases">
        <authorList>
            <consortium name="DOE Joint Genome Institute"/>
            <person name="Haridas S."/>
            <person name="Albert R."/>
            <person name="Binder M."/>
            <person name="Bloem J."/>
            <person name="Labutti K."/>
            <person name="Salamov A."/>
            <person name="Andreopoulos B."/>
            <person name="Baker S.E."/>
            <person name="Barry K."/>
            <person name="Bills G."/>
            <person name="Bluhm B.H."/>
            <person name="Cannon C."/>
            <person name="Castanera R."/>
            <person name="Culley D.E."/>
            <person name="Daum C."/>
            <person name="Ezra D."/>
            <person name="Gonzalez J.B."/>
            <person name="Henrissat B."/>
            <person name="Kuo A."/>
            <person name="Liang C."/>
            <person name="Lipzen A."/>
            <person name="Lutzoni F."/>
            <person name="Magnuson J."/>
            <person name="Mondo S."/>
            <person name="Nolan M."/>
            <person name="Ohm R."/>
            <person name="Pangilinan J."/>
            <person name="Park H.-J."/>
            <person name="Ramirez L."/>
            <person name="Alfaro M."/>
            <person name="Sun H."/>
            <person name="Tritt A."/>
            <person name="Yoshinaga Y."/>
            <person name="Zwiers L.-H."/>
            <person name="Turgeon B.G."/>
            <person name="Goodwin S.B."/>
            <person name="Spatafora J.W."/>
            <person name="Crous P.W."/>
            <person name="Grigoriev I.V."/>
        </authorList>
    </citation>
    <scope>NUCLEOTIDE SEQUENCE</scope>
    <source>
        <strain evidence="2">CBS 342.82</strain>
    </source>
</reference>
<dbReference type="RefSeq" id="XP_033455005.1">
    <property type="nucleotide sequence ID" value="XM_033606694.1"/>
</dbReference>
<gene>
    <name evidence="2" type="ORF">K489DRAFT_391439</name>
</gene>
<reference evidence="2" key="3">
    <citation type="submission" date="2025-08" db="UniProtKB">
        <authorList>
            <consortium name="RefSeq"/>
        </authorList>
    </citation>
    <scope>IDENTIFICATION</scope>
    <source>
        <strain evidence="2">CBS 342.82</strain>
    </source>
</reference>
<proteinExistence type="predicted"/>
<dbReference type="SUPFAM" id="SSF52047">
    <property type="entry name" value="RNI-like"/>
    <property type="match status" value="1"/>
</dbReference>
<accession>A0A6J3LRR4</accession>
<organism evidence="2">
    <name type="scientific">Dissoconium aciculare CBS 342.82</name>
    <dbReference type="NCBI Taxonomy" id="1314786"/>
    <lineage>
        <taxon>Eukaryota</taxon>
        <taxon>Fungi</taxon>
        <taxon>Dikarya</taxon>
        <taxon>Ascomycota</taxon>
        <taxon>Pezizomycotina</taxon>
        <taxon>Dothideomycetes</taxon>
        <taxon>Dothideomycetidae</taxon>
        <taxon>Mycosphaerellales</taxon>
        <taxon>Dissoconiaceae</taxon>
        <taxon>Dissoconium</taxon>
    </lineage>
</organism>
<dbReference type="AlphaFoldDB" id="A0A6J3LRR4"/>
<dbReference type="Gene3D" id="3.80.10.10">
    <property type="entry name" value="Ribonuclease Inhibitor"/>
    <property type="match status" value="1"/>
</dbReference>
<evidence type="ECO:0000313" key="2">
    <source>
        <dbReference type="RefSeq" id="XP_033455005.1"/>
    </source>
</evidence>
<dbReference type="InterPro" id="IPR032675">
    <property type="entry name" value="LRR_dom_sf"/>
</dbReference>
<name>A0A6J3LRR4_9PEZI</name>
<evidence type="ECO:0008006" key="3">
    <source>
        <dbReference type="Google" id="ProtNLM"/>
    </source>
</evidence>